<dbReference type="AlphaFoldDB" id="A0AAI9D8H9"/>
<reference evidence="1" key="1">
    <citation type="submission" date="2024-02" db="EMBL/GenBank/DDBJ databases">
        <authorList>
            <consortium name="Clinical and Environmental Microbiology Branch: Whole genome sequencing antimicrobial resistance pathogens in the healthcare setting"/>
        </authorList>
    </citation>
    <scope>NUCLEOTIDE SEQUENCE</scope>
    <source>
        <strain evidence="1">2021GO-0154</strain>
    </source>
</reference>
<dbReference type="EMBL" id="ABMABF030000001">
    <property type="protein sequence ID" value="EMJ5132505.1"/>
    <property type="molecule type" value="Genomic_DNA"/>
</dbReference>
<protein>
    <submittedName>
        <fullName evidence="1">Uncharacterized protein</fullName>
    </submittedName>
</protein>
<evidence type="ECO:0000313" key="1">
    <source>
        <dbReference type="EMBL" id="EMJ5132505.1"/>
    </source>
</evidence>
<name>A0AAI9D8H9_PROST</name>
<sequence>MKLGTPVKIAALGNGFHISGTRFAIDRYESYDEDLEETFVHWRLLERRSSQRPIQYDVVCVNRFPLTIRIELISYHTTRDHFFPCEDAYRNTVNLLLDGSAEAVERIKQAVKESYHNNG</sequence>
<organism evidence="1">
    <name type="scientific">Providencia stuartii</name>
    <dbReference type="NCBI Taxonomy" id="588"/>
    <lineage>
        <taxon>Bacteria</taxon>
        <taxon>Pseudomonadati</taxon>
        <taxon>Pseudomonadota</taxon>
        <taxon>Gammaproteobacteria</taxon>
        <taxon>Enterobacterales</taxon>
        <taxon>Morganellaceae</taxon>
        <taxon>Providencia</taxon>
    </lineage>
</organism>
<gene>
    <name evidence="1" type="ORF">RG298_000169</name>
</gene>
<accession>A0AAI9D8H9</accession>
<comment type="caution">
    <text evidence="1">The sequence shown here is derived from an EMBL/GenBank/DDBJ whole genome shotgun (WGS) entry which is preliminary data.</text>
</comment>
<proteinExistence type="predicted"/>